<dbReference type="RefSeq" id="WP_184803789.1">
    <property type="nucleotide sequence ID" value="NZ_JACIIZ010000011.1"/>
</dbReference>
<protein>
    <submittedName>
        <fullName evidence="1">Uncharacterized protein</fullName>
    </submittedName>
</protein>
<comment type="caution">
    <text evidence="1">The sequence shown here is derived from an EMBL/GenBank/DDBJ whole genome shotgun (WGS) entry which is preliminary data.</text>
</comment>
<evidence type="ECO:0000313" key="1">
    <source>
        <dbReference type="EMBL" id="MBB6253388.1"/>
    </source>
</evidence>
<name>A0A7X0B0A9_9PROT</name>
<dbReference type="EMBL" id="JACIIZ010000011">
    <property type="protein sequence ID" value="MBB6253388.1"/>
    <property type="molecule type" value="Genomic_DNA"/>
</dbReference>
<gene>
    <name evidence="1" type="ORF">FHS74_003957</name>
</gene>
<accession>A0A7X0B0A9</accession>
<proteinExistence type="predicted"/>
<dbReference type="AlphaFoldDB" id="A0A7X0B0A9"/>
<keyword evidence="2" id="KW-1185">Reference proteome</keyword>
<reference evidence="1 2" key="1">
    <citation type="submission" date="2020-08" db="EMBL/GenBank/DDBJ databases">
        <title>Genomic Encyclopedia of Type Strains, Phase IV (KMG-IV): sequencing the most valuable type-strain genomes for metagenomic binning, comparative biology and taxonomic classification.</title>
        <authorList>
            <person name="Goeker M."/>
        </authorList>
    </citation>
    <scope>NUCLEOTIDE SEQUENCE [LARGE SCALE GENOMIC DNA]</scope>
    <source>
        <strain evidence="1 2">DSM 22198</strain>
    </source>
</reference>
<evidence type="ECO:0000313" key="2">
    <source>
        <dbReference type="Proteomes" id="UP000539175"/>
    </source>
</evidence>
<sequence length="71" mass="7748">MTGIIAGATGGIATGTDKKVQKPFRLRTGETLGDWRVDAITRTSLRLRHDDQIQDYPLITPPPITPAPPPR</sequence>
<organism evidence="1 2">
    <name type="scientific">Nitrospirillum iridis</name>
    <dbReference type="NCBI Taxonomy" id="765888"/>
    <lineage>
        <taxon>Bacteria</taxon>
        <taxon>Pseudomonadati</taxon>
        <taxon>Pseudomonadota</taxon>
        <taxon>Alphaproteobacteria</taxon>
        <taxon>Rhodospirillales</taxon>
        <taxon>Azospirillaceae</taxon>
        <taxon>Nitrospirillum</taxon>
    </lineage>
</organism>
<dbReference type="Proteomes" id="UP000539175">
    <property type="component" value="Unassembled WGS sequence"/>
</dbReference>